<evidence type="ECO:0000313" key="2">
    <source>
        <dbReference type="EMBL" id="CEM38933.1"/>
    </source>
</evidence>
<feature type="non-terminal residue" evidence="2">
    <location>
        <position position="1"/>
    </location>
</feature>
<gene>
    <name evidence="2" type="ORF">Cvel_24730</name>
</gene>
<dbReference type="AlphaFoldDB" id="A0A0G4H562"/>
<evidence type="ECO:0000256" key="1">
    <source>
        <dbReference type="SAM" id="MobiDB-lite"/>
    </source>
</evidence>
<name>A0A0G4H562_9ALVE</name>
<dbReference type="VEuPathDB" id="CryptoDB:Cvel_24730"/>
<reference evidence="2" key="1">
    <citation type="submission" date="2014-11" db="EMBL/GenBank/DDBJ databases">
        <authorList>
            <person name="Otto D Thomas"/>
            <person name="Naeem Raeece"/>
        </authorList>
    </citation>
    <scope>NUCLEOTIDE SEQUENCE</scope>
</reference>
<organism evidence="2">
    <name type="scientific">Chromera velia CCMP2878</name>
    <dbReference type="NCBI Taxonomy" id="1169474"/>
    <lineage>
        <taxon>Eukaryota</taxon>
        <taxon>Sar</taxon>
        <taxon>Alveolata</taxon>
        <taxon>Colpodellida</taxon>
        <taxon>Chromeraceae</taxon>
        <taxon>Chromera</taxon>
    </lineage>
</organism>
<feature type="compositionally biased region" description="Polar residues" evidence="1">
    <location>
        <begin position="224"/>
        <end position="234"/>
    </location>
</feature>
<proteinExistence type="predicted"/>
<sequence length="413" mass="44156">TVVTHSDNCTPTLLVSLRRCPVVAAVSQMDARVRKGRAGPASVSLPPGPRGAPQVPPRATERMDSLGDFRYADGVGLSVYRLPRSALQAFHVFLYTKPDAHAPYGAALAPRFPEGFENSNSNGRGGGGGGGGSAFAGMDLEKLIASEFGKLELQTPPTFAEDLQTFTEFTADPEFAYLLFPQASGRVRRMVVEVHAEGCVAVRAAREQETSNFLRALPTASQLPPQVANPNHSFVLSHPARPFSHSSAPTRLPTETAPPPLMPPGTSTASFSVPSHPPQESPVPVLQHSDSGSLPGSYHAALFEQAAARSTPQEEGRSSNRRRPAPASFHATGSSPSPSAFRQAWERLQDMLMNPWAGSCCLGPGHMRPGQPPRYDAHEIRFAGRSYEEEEEVHNVRESAVGGLGGREPYGGL</sequence>
<feature type="region of interest" description="Disordered" evidence="1">
    <location>
        <begin position="35"/>
        <end position="58"/>
    </location>
</feature>
<feature type="region of interest" description="Disordered" evidence="1">
    <location>
        <begin position="224"/>
        <end position="339"/>
    </location>
</feature>
<feature type="compositionally biased region" description="Pro residues" evidence="1">
    <location>
        <begin position="46"/>
        <end position="56"/>
    </location>
</feature>
<dbReference type="EMBL" id="CDMZ01001893">
    <property type="protein sequence ID" value="CEM38933.1"/>
    <property type="molecule type" value="Genomic_DNA"/>
</dbReference>
<protein>
    <submittedName>
        <fullName evidence="2">Uncharacterized protein</fullName>
    </submittedName>
</protein>
<accession>A0A0G4H562</accession>